<comment type="similarity">
    <text evidence="3">Belongs to the SMC family. SMC6 subfamily.</text>
</comment>
<dbReference type="Gene3D" id="3.40.50.300">
    <property type="entry name" value="P-loop containing nucleotide triphosphate hydrolases"/>
    <property type="match status" value="2"/>
</dbReference>
<keyword evidence="8 12" id="KW-0175">Coiled coil</keyword>
<dbReference type="Proteomes" id="UP000186303">
    <property type="component" value="Chromosome 4"/>
</dbReference>
<feature type="domain" description="RecF/RecN/SMC N-terminal" evidence="14">
    <location>
        <begin position="71"/>
        <end position="1068"/>
    </location>
</feature>
<gene>
    <name evidence="15" type="ORF">MSYG_3031</name>
</gene>
<dbReference type="GO" id="GO:0003697">
    <property type="term" value="F:single-stranded DNA binding"/>
    <property type="evidence" value="ECO:0007669"/>
    <property type="project" value="TreeGrafter"/>
</dbReference>
<reference evidence="16" key="1">
    <citation type="journal article" date="2017" name="Nucleic Acids Res.">
        <title>Proteogenomics produces comprehensive and highly accurate protein-coding gene annotation in a complete genome assembly of Malassezia sympodialis.</title>
        <authorList>
            <person name="Zhu Y."/>
            <person name="Engstroem P.G."/>
            <person name="Tellgren-Roth C."/>
            <person name="Baudo C.D."/>
            <person name="Kennell J.C."/>
            <person name="Sun S."/>
            <person name="Billmyre R.B."/>
            <person name="Schroeder M.S."/>
            <person name="Andersson A."/>
            <person name="Holm T."/>
            <person name="Sigurgeirsson B."/>
            <person name="Wu G."/>
            <person name="Sankaranarayanan S.R."/>
            <person name="Siddharthan R."/>
            <person name="Sanyal K."/>
            <person name="Lundeberg J."/>
            <person name="Nystedt B."/>
            <person name="Boekhout T."/>
            <person name="Dawson T.L. Jr."/>
            <person name="Heitman J."/>
            <person name="Scheynius A."/>
            <person name="Lehtioe J."/>
        </authorList>
    </citation>
    <scope>NUCLEOTIDE SEQUENCE [LARGE SCALE GENOMIC DNA]</scope>
    <source>
        <strain evidence="16">ATCC 42132</strain>
    </source>
</reference>
<evidence type="ECO:0000256" key="2">
    <source>
        <dbReference type="ARBA" id="ARBA00004286"/>
    </source>
</evidence>
<evidence type="ECO:0000313" key="15">
    <source>
        <dbReference type="EMBL" id="SHO78684.1"/>
    </source>
</evidence>
<dbReference type="PANTHER" id="PTHR19306:SF6">
    <property type="entry name" value="STRUCTURAL MAINTENANCE OF CHROMOSOMES PROTEIN 6"/>
    <property type="match status" value="1"/>
</dbReference>
<dbReference type="VEuPathDB" id="FungiDB:MSYG_3031"/>
<keyword evidence="11" id="KW-0539">Nucleus</keyword>
<evidence type="ECO:0000256" key="3">
    <source>
        <dbReference type="ARBA" id="ARBA00006793"/>
    </source>
</evidence>
<dbReference type="EMBL" id="LT671824">
    <property type="protein sequence ID" value="SHO78684.1"/>
    <property type="molecule type" value="Genomic_DNA"/>
</dbReference>
<feature type="coiled-coil region" evidence="12">
    <location>
        <begin position="375"/>
        <end position="466"/>
    </location>
</feature>
<evidence type="ECO:0000256" key="13">
    <source>
        <dbReference type="SAM" id="MobiDB-lite"/>
    </source>
</evidence>
<feature type="coiled-coil region" evidence="12">
    <location>
        <begin position="908"/>
        <end position="938"/>
    </location>
</feature>
<dbReference type="PANTHER" id="PTHR19306">
    <property type="entry name" value="STRUCTURAL MAINTENANCE OF CHROMOSOMES 5,6 SMC5, SMC6"/>
    <property type="match status" value="1"/>
</dbReference>
<keyword evidence="7" id="KW-0067">ATP-binding</keyword>
<keyword evidence="6" id="KW-0227">DNA damage</keyword>
<keyword evidence="5" id="KW-0547">Nucleotide-binding</keyword>
<proteinExistence type="inferred from homology"/>
<dbReference type="InterPro" id="IPR003395">
    <property type="entry name" value="RecF/RecN/SMC_N"/>
</dbReference>
<dbReference type="InterPro" id="IPR027417">
    <property type="entry name" value="P-loop_NTPase"/>
</dbReference>
<organism evidence="15 16">
    <name type="scientific">Malassezia sympodialis (strain ATCC 42132)</name>
    <name type="common">Atopic eczema-associated yeast</name>
    <dbReference type="NCBI Taxonomy" id="1230383"/>
    <lineage>
        <taxon>Eukaryota</taxon>
        <taxon>Fungi</taxon>
        <taxon>Dikarya</taxon>
        <taxon>Basidiomycota</taxon>
        <taxon>Ustilaginomycotina</taxon>
        <taxon>Malasseziomycetes</taxon>
        <taxon>Malasseziales</taxon>
        <taxon>Malasseziaceae</taxon>
        <taxon>Malassezia</taxon>
    </lineage>
</organism>
<dbReference type="GO" id="GO:0000724">
    <property type="term" value="P:double-strand break repair via homologous recombination"/>
    <property type="evidence" value="ECO:0007669"/>
    <property type="project" value="TreeGrafter"/>
</dbReference>
<keyword evidence="4" id="KW-0158">Chromosome</keyword>
<protein>
    <submittedName>
        <fullName evidence="15">Similar to S.cerevisiae protein SMC6 (Component of the SMC5-SMC6 complex)</fullName>
    </submittedName>
</protein>
<keyword evidence="16" id="KW-1185">Reference proteome</keyword>
<evidence type="ECO:0000256" key="5">
    <source>
        <dbReference type="ARBA" id="ARBA00022741"/>
    </source>
</evidence>
<evidence type="ECO:0000256" key="10">
    <source>
        <dbReference type="ARBA" id="ARBA00023204"/>
    </source>
</evidence>
<evidence type="ECO:0000256" key="1">
    <source>
        <dbReference type="ARBA" id="ARBA00004123"/>
    </source>
</evidence>
<keyword evidence="10" id="KW-0234">DNA repair</keyword>
<accession>A0A1M8A924</accession>
<dbReference type="GO" id="GO:0003684">
    <property type="term" value="F:damaged DNA binding"/>
    <property type="evidence" value="ECO:0007669"/>
    <property type="project" value="TreeGrafter"/>
</dbReference>
<dbReference type="GO" id="GO:0035861">
    <property type="term" value="C:site of double-strand break"/>
    <property type="evidence" value="ECO:0007669"/>
    <property type="project" value="TreeGrafter"/>
</dbReference>
<dbReference type="AlphaFoldDB" id="A0A1M8A924"/>
<name>A0A1M8A924_MALS4</name>
<feature type="coiled-coil region" evidence="12">
    <location>
        <begin position="676"/>
        <end position="830"/>
    </location>
</feature>
<evidence type="ECO:0000256" key="9">
    <source>
        <dbReference type="ARBA" id="ARBA00023172"/>
    </source>
</evidence>
<evidence type="ECO:0000256" key="4">
    <source>
        <dbReference type="ARBA" id="ARBA00022454"/>
    </source>
</evidence>
<dbReference type="GO" id="GO:0005634">
    <property type="term" value="C:nucleus"/>
    <property type="evidence" value="ECO:0007669"/>
    <property type="project" value="UniProtKB-SubCell"/>
</dbReference>
<dbReference type="GO" id="GO:0030915">
    <property type="term" value="C:Smc5-Smc6 complex"/>
    <property type="evidence" value="ECO:0007669"/>
    <property type="project" value="TreeGrafter"/>
</dbReference>
<evidence type="ECO:0000256" key="7">
    <source>
        <dbReference type="ARBA" id="ARBA00022840"/>
    </source>
</evidence>
<dbReference type="Pfam" id="PF02463">
    <property type="entry name" value="SMC_N"/>
    <property type="match status" value="1"/>
</dbReference>
<sequence length="1092" mass="123145">MRRSRAEDGDDEENDLALLSKRARIDTPSSSEDDTDADAEVAPQPRDSNGEAGGTATTPSLPLPVDAMGVIERVDMINFMCHRHLSIRLGPRINFIIGHNGSGKSAILTAITIALGGKANTTSRGSSLKDFIREGASAGEVRVLLRNHGADAFRADVYGDAITIERRLHADGGGAWKIRSADGRVVSTRREELDAICDHANIQVDNPMNILSQDAARQFLGSSQAEDKYSFFLRGTQLTQLAQEYELIQTNIQRMRRAMTLTEDALPDLERAARDANARWQEIEQMRRAQEKLDALKEELVWSQVIAKEKELAGVAEKLERTRAKLGALERRRGDDAAQAASLDDVVAELELRSRESHEREAQLKEHRARVLAEIKEQRASLASCKTQERQLNEQADRIQHTLRQLQSQIDVEVRRQAQDRRAVRQGQEAQRDALVRERLDTERRLVALEQAAEDLVQQRSACQADRTRLVSARQVMEEKMSHLRSFLQRCRDAERDRITAFGGPDMPRVMAAIDRETQWRDKPIGPLGMHIRLTDLTWAPLVESVLADPLNAFIVTNHDDRARLARILRACHATNQIITAAPDAFDYSSGEPDASVLTMLRVMEMDDVIARVLIDAQHIEKSALVRARAAGDALVRQHKRNVQQCYSADLFKITGGPKGSSTQTVTRYQGAPRFARDSSAQRAEAEAALVALDRQAAEVDAQLVALTDRERAWREDERVRSDDMAQHRQTLRELRRRIAQIEDQLREDEPANVAALEEARAEAEEDMRRVRACFQETEAQKEALEAALVAPLAQSEDLLAQIDVVESNMRKEEEELQTKYTERVRLQKTQEHWTHQMQLQQAAMDEAQHSEAALARLIDTWTVTATEYCARVETQRTPEALEEQIRLMEAHMAAATERSELSVESVVRELRARNKAFQDAKQQLENTRATIALLDRAIQLRLEKWHYFRRFVAVRARANFALHLQNRGFSGSLHFDHNAQTLKLRVHTGDSTQPMDKDPKALSGGEKSFATICLLLSLWEAIGCPIRCLDEFDVFMDAVNRQVSMKMIVDAARASVGVQYILITPQNMANVSLGPDVQVHRMQDPERGVRT</sequence>
<feature type="coiled-coil region" evidence="12">
    <location>
        <begin position="238"/>
        <end position="332"/>
    </location>
</feature>
<keyword evidence="9" id="KW-0233">DNA recombination</keyword>
<dbReference type="OMA" id="FMCHRSL"/>
<dbReference type="STRING" id="1230383.A0A1M8A924"/>
<evidence type="ECO:0000259" key="14">
    <source>
        <dbReference type="Pfam" id="PF02463"/>
    </source>
</evidence>
<dbReference type="OrthoDB" id="10072614at2759"/>
<dbReference type="GO" id="GO:0005524">
    <property type="term" value="F:ATP binding"/>
    <property type="evidence" value="ECO:0007669"/>
    <property type="project" value="UniProtKB-KW"/>
</dbReference>
<evidence type="ECO:0000256" key="6">
    <source>
        <dbReference type="ARBA" id="ARBA00022763"/>
    </source>
</evidence>
<evidence type="ECO:0000256" key="11">
    <source>
        <dbReference type="ARBA" id="ARBA00023242"/>
    </source>
</evidence>
<evidence type="ECO:0000313" key="16">
    <source>
        <dbReference type="Proteomes" id="UP000186303"/>
    </source>
</evidence>
<dbReference type="SUPFAM" id="SSF52540">
    <property type="entry name" value="P-loop containing nucleoside triphosphate hydrolases"/>
    <property type="match status" value="2"/>
</dbReference>
<evidence type="ECO:0000256" key="8">
    <source>
        <dbReference type="ARBA" id="ARBA00023054"/>
    </source>
</evidence>
<feature type="region of interest" description="Disordered" evidence="13">
    <location>
        <begin position="1"/>
        <end position="63"/>
    </location>
</feature>
<comment type="subcellular location">
    <subcellularLocation>
        <location evidence="2">Chromosome</location>
    </subcellularLocation>
    <subcellularLocation>
        <location evidence="1">Nucleus</location>
    </subcellularLocation>
</comment>
<evidence type="ECO:0000256" key="12">
    <source>
        <dbReference type="SAM" id="Coils"/>
    </source>
</evidence>